<evidence type="ECO:0000313" key="2">
    <source>
        <dbReference type="Proteomes" id="UP000235786"/>
    </source>
</evidence>
<organism evidence="1 2">
    <name type="scientific">Hyaloscypha variabilis (strain UAMH 11265 / GT02V1 / F)</name>
    <name type="common">Meliniomyces variabilis</name>
    <dbReference type="NCBI Taxonomy" id="1149755"/>
    <lineage>
        <taxon>Eukaryota</taxon>
        <taxon>Fungi</taxon>
        <taxon>Dikarya</taxon>
        <taxon>Ascomycota</taxon>
        <taxon>Pezizomycotina</taxon>
        <taxon>Leotiomycetes</taxon>
        <taxon>Helotiales</taxon>
        <taxon>Hyaloscyphaceae</taxon>
        <taxon>Hyaloscypha</taxon>
        <taxon>Hyaloscypha variabilis</taxon>
    </lineage>
</organism>
<evidence type="ECO:0000313" key="1">
    <source>
        <dbReference type="EMBL" id="PMD44728.1"/>
    </source>
</evidence>
<accession>A0A2J6S1W0</accession>
<keyword evidence="2" id="KW-1185">Reference proteome</keyword>
<sequence length="72" mass="7801">MGHGSFCVACAAELAVKCACVRCKRGAAKRLSKLPRHPAPSTQIQRLCKAAKCLISQLQRPDGQDLQSLQRP</sequence>
<dbReference type="Proteomes" id="UP000235786">
    <property type="component" value="Unassembled WGS sequence"/>
</dbReference>
<protein>
    <submittedName>
        <fullName evidence="1">Uncharacterized protein</fullName>
    </submittedName>
</protein>
<dbReference type="AlphaFoldDB" id="A0A2J6S1W0"/>
<gene>
    <name evidence="1" type="ORF">L207DRAFT_285819</name>
</gene>
<name>A0A2J6S1W0_HYAVF</name>
<proteinExistence type="predicted"/>
<dbReference type="EMBL" id="KZ613941">
    <property type="protein sequence ID" value="PMD44728.1"/>
    <property type="molecule type" value="Genomic_DNA"/>
</dbReference>
<reference evidence="1 2" key="1">
    <citation type="submission" date="2016-04" db="EMBL/GenBank/DDBJ databases">
        <title>A degradative enzymes factory behind the ericoid mycorrhizal symbiosis.</title>
        <authorList>
            <consortium name="DOE Joint Genome Institute"/>
            <person name="Martino E."/>
            <person name="Morin E."/>
            <person name="Grelet G."/>
            <person name="Kuo A."/>
            <person name="Kohler A."/>
            <person name="Daghino S."/>
            <person name="Barry K."/>
            <person name="Choi C."/>
            <person name="Cichocki N."/>
            <person name="Clum A."/>
            <person name="Copeland A."/>
            <person name="Hainaut M."/>
            <person name="Haridas S."/>
            <person name="Labutti K."/>
            <person name="Lindquist E."/>
            <person name="Lipzen A."/>
            <person name="Khouja H.-R."/>
            <person name="Murat C."/>
            <person name="Ohm R."/>
            <person name="Olson A."/>
            <person name="Spatafora J."/>
            <person name="Veneault-Fourrey C."/>
            <person name="Henrissat B."/>
            <person name="Grigoriev I."/>
            <person name="Martin F."/>
            <person name="Perotto S."/>
        </authorList>
    </citation>
    <scope>NUCLEOTIDE SEQUENCE [LARGE SCALE GENOMIC DNA]</scope>
    <source>
        <strain evidence="1 2">F</strain>
    </source>
</reference>